<dbReference type="CDD" id="cd00776">
    <property type="entry name" value="AsxRS_core"/>
    <property type="match status" value="1"/>
</dbReference>
<dbReference type="AlphaFoldDB" id="A0A2A4YD89"/>
<dbReference type="InterPro" id="IPR004522">
    <property type="entry name" value="Asn-tRNA-ligase"/>
</dbReference>
<gene>
    <name evidence="7" type="primary">asnS</name>
    <name evidence="9" type="ORF">COB11_07755</name>
</gene>
<dbReference type="InterPro" id="IPR045864">
    <property type="entry name" value="aa-tRNA-synth_II/BPL/LPL"/>
</dbReference>
<dbReference type="SUPFAM" id="SSF50249">
    <property type="entry name" value="Nucleic acid-binding proteins"/>
    <property type="match status" value="1"/>
</dbReference>
<evidence type="ECO:0000256" key="6">
    <source>
        <dbReference type="ARBA" id="ARBA00023146"/>
    </source>
</evidence>
<dbReference type="CDD" id="cd04318">
    <property type="entry name" value="EcAsnRS_like_N"/>
    <property type="match status" value="1"/>
</dbReference>
<evidence type="ECO:0000313" key="9">
    <source>
        <dbReference type="EMBL" id="PCI92295.1"/>
    </source>
</evidence>
<dbReference type="EMBL" id="NVUU01000113">
    <property type="protein sequence ID" value="PCI92295.1"/>
    <property type="molecule type" value="Genomic_DNA"/>
</dbReference>
<keyword evidence="7" id="KW-0963">Cytoplasm</keyword>
<dbReference type="HAMAP" id="MF_00534">
    <property type="entry name" value="Asn_tRNA_synth"/>
    <property type="match status" value="1"/>
</dbReference>
<dbReference type="InterPro" id="IPR002312">
    <property type="entry name" value="Asp/Asn-tRNA-synth_IIb"/>
</dbReference>
<evidence type="ECO:0000256" key="4">
    <source>
        <dbReference type="ARBA" id="ARBA00022840"/>
    </source>
</evidence>
<dbReference type="GO" id="GO:0006421">
    <property type="term" value="P:asparaginyl-tRNA aminoacylation"/>
    <property type="evidence" value="ECO:0007669"/>
    <property type="project" value="UniProtKB-UniRule"/>
</dbReference>
<dbReference type="Pfam" id="PF00152">
    <property type="entry name" value="tRNA-synt_2"/>
    <property type="match status" value="1"/>
</dbReference>
<keyword evidence="3 7" id="KW-0547">Nucleotide-binding</keyword>
<protein>
    <recommendedName>
        <fullName evidence="7">Asparagine--tRNA ligase</fullName>
        <ecNumber evidence="7">6.1.1.22</ecNumber>
    </recommendedName>
    <alternativeName>
        <fullName evidence="7">Asparaginyl-tRNA synthetase</fullName>
        <shortName evidence="7">AsnRS</shortName>
    </alternativeName>
</protein>
<comment type="caution">
    <text evidence="9">The sequence shown here is derived from an EMBL/GenBank/DDBJ whole genome shotgun (WGS) entry which is preliminary data.</text>
</comment>
<dbReference type="SUPFAM" id="SSF55681">
    <property type="entry name" value="Class II aaRS and biotin synthetases"/>
    <property type="match status" value="1"/>
</dbReference>
<name>A0A2A4YD89_UNCAE</name>
<proteinExistence type="inferred from homology"/>
<dbReference type="InterPro" id="IPR006195">
    <property type="entry name" value="aa-tRNA-synth_II"/>
</dbReference>
<organism evidence="9 10">
    <name type="scientific">Aerophobetes bacterium</name>
    <dbReference type="NCBI Taxonomy" id="2030807"/>
    <lineage>
        <taxon>Bacteria</taxon>
        <taxon>Candidatus Aerophobota</taxon>
    </lineage>
</organism>
<dbReference type="PROSITE" id="PS50862">
    <property type="entry name" value="AA_TRNA_LIGASE_II"/>
    <property type="match status" value="1"/>
</dbReference>
<comment type="subunit">
    <text evidence="7">Homodimer.</text>
</comment>
<dbReference type="EC" id="6.1.1.22" evidence="7"/>
<dbReference type="FunFam" id="3.30.930.10:FF:000016">
    <property type="entry name" value="Asparagine--tRNA ligase"/>
    <property type="match status" value="1"/>
</dbReference>
<sequence>MSNPQAEVSRDHKRDLSIKELKNLSSDDVLGKTLSLCGWIKSARHQKTFSFIALSDGSTFAPFQIVAASNTEGYDELLSELNTGASIKVTGTIVQSPGKGQSIEMKAEKIHLFGTCKADFPLQKKRHSFEYLRTIAHLRPRTNTQGAVARVRNALSFASHTFFQKKDFMYLQSPILTAADCEGAGELFQVTTLPLNNIPKTEENEVDYKKDFFAKPVYLAVSGQLNGEAYATAFSNIYTFGPTFRAENSNTSRHLSEFWMIEPEMAFADLEDIMNIAEEYLKFVLNTVLESCKDDLAFFDQFIEKGLLSRLDNVINADFARISYTEAVEILHASNKKFEYPIEWGSDLQSEHERYISEEHFKRPVILYDYPKDIKAFYMRLNDDGKTVRAMDVLVPRIGELMGGSQREERLEILEEKIKAIGMKPEDYSWYLDLRRFGTVPHAGFGIGFERLVQFATGIENIRDAIAFPRVPNSCEF</sequence>
<evidence type="ECO:0000256" key="3">
    <source>
        <dbReference type="ARBA" id="ARBA00022741"/>
    </source>
</evidence>
<dbReference type="InterPro" id="IPR004365">
    <property type="entry name" value="NA-bd_OB_tRNA"/>
</dbReference>
<reference evidence="10" key="1">
    <citation type="submission" date="2017-08" db="EMBL/GenBank/DDBJ databases">
        <title>A dynamic microbial community with high functional redundancy inhabits the cold, oxic subseafloor aquifer.</title>
        <authorList>
            <person name="Tully B.J."/>
            <person name="Wheat C.G."/>
            <person name="Glazer B.T."/>
            <person name="Huber J.A."/>
        </authorList>
    </citation>
    <scope>NUCLEOTIDE SEQUENCE [LARGE SCALE GENOMIC DNA]</scope>
</reference>
<accession>A0A2A4YD89</accession>
<keyword evidence="4 7" id="KW-0067">ATP-binding</keyword>
<dbReference type="InterPro" id="IPR004364">
    <property type="entry name" value="Aa-tRNA-synt_II"/>
</dbReference>
<keyword evidence="5 7" id="KW-0648">Protein biosynthesis</keyword>
<evidence type="ECO:0000256" key="1">
    <source>
        <dbReference type="ARBA" id="ARBA00008226"/>
    </source>
</evidence>
<dbReference type="NCBIfam" id="TIGR00457">
    <property type="entry name" value="asnS"/>
    <property type="match status" value="1"/>
</dbReference>
<dbReference type="InterPro" id="IPR012340">
    <property type="entry name" value="NA-bd_OB-fold"/>
</dbReference>
<evidence type="ECO:0000256" key="2">
    <source>
        <dbReference type="ARBA" id="ARBA00022598"/>
    </source>
</evidence>
<keyword evidence="6 7" id="KW-0030">Aminoacyl-tRNA synthetase</keyword>
<dbReference type="PANTHER" id="PTHR22594">
    <property type="entry name" value="ASPARTYL/LYSYL-TRNA SYNTHETASE"/>
    <property type="match status" value="1"/>
</dbReference>
<dbReference type="PANTHER" id="PTHR22594:SF34">
    <property type="entry name" value="ASPARAGINE--TRNA LIGASE, MITOCHONDRIAL-RELATED"/>
    <property type="match status" value="1"/>
</dbReference>
<dbReference type="PRINTS" id="PR01042">
    <property type="entry name" value="TRNASYNTHASP"/>
</dbReference>
<evidence type="ECO:0000313" key="10">
    <source>
        <dbReference type="Proteomes" id="UP000217838"/>
    </source>
</evidence>
<comment type="subcellular location">
    <subcellularLocation>
        <location evidence="7">Cytoplasm</location>
    </subcellularLocation>
</comment>
<dbReference type="Gene3D" id="2.40.50.140">
    <property type="entry name" value="Nucleic acid-binding proteins"/>
    <property type="match status" value="1"/>
</dbReference>
<feature type="domain" description="Aminoacyl-transfer RNA synthetases class-II family profile" evidence="8">
    <location>
        <begin position="150"/>
        <end position="469"/>
    </location>
</feature>
<dbReference type="GO" id="GO:0005524">
    <property type="term" value="F:ATP binding"/>
    <property type="evidence" value="ECO:0007669"/>
    <property type="project" value="UniProtKB-UniRule"/>
</dbReference>
<evidence type="ECO:0000259" key="8">
    <source>
        <dbReference type="PROSITE" id="PS50862"/>
    </source>
</evidence>
<dbReference type="Proteomes" id="UP000217838">
    <property type="component" value="Unassembled WGS sequence"/>
</dbReference>
<dbReference type="NCBIfam" id="NF003037">
    <property type="entry name" value="PRK03932.1"/>
    <property type="match status" value="1"/>
</dbReference>
<dbReference type="Gene3D" id="3.30.930.10">
    <property type="entry name" value="Bira Bifunctional Protein, Domain 2"/>
    <property type="match status" value="1"/>
</dbReference>
<evidence type="ECO:0000256" key="5">
    <source>
        <dbReference type="ARBA" id="ARBA00022917"/>
    </source>
</evidence>
<dbReference type="Pfam" id="PF01336">
    <property type="entry name" value="tRNA_anti-codon"/>
    <property type="match status" value="1"/>
</dbReference>
<keyword evidence="2 7" id="KW-0436">Ligase</keyword>
<dbReference type="GO" id="GO:0004816">
    <property type="term" value="F:asparagine-tRNA ligase activity"/>
    <property type="evidence" value="ECO:0007669"/>
    <property type="project" value="UniProtKB-UniRule"/>
</dbReference>
<dbReference type="GO" id="GO:0005737">
    <property type="term" value="C:cytoplasm"/>
    <property type="evidence" value="ECO:0007669"/>
    <property type="project" value="UniProtKB-SubCell"/>
</dbReference>
<comment type="similarity">
    <text evidence="1 7">Belongs to the class-II aminoacyl-tRNA synthetase family.</text>
</comment>
<dbReference type="GO" id="GO:0003676">
    <property type="term" value="F:nucleic acid binding"/>
    <property type="evidence" value="ECO:0007669"/>
    <property type="project" value="InterPro"/>
</dbReference>
<evidence type="ECO:0000256" key="7">
    <source>
        <dbReference type="HAMAP-Rule" id="MF_00534"/>
    </source>
</evidence>
<comment type="catalytic activity">
    <reaction evidence="7">
        <text>tRNA(Asn) + L-asparagine + ATP = L-asparaginyl-tRNA(Asn) + AMP + diphosphate + H(+)</text>
        <dbReference type="Rhea" id="RHEA:11180"/>
        <dbReference type="Rhea" id="RHEA-COMP:9659"/>
        <dbReference type="Rhea" id="RHEA-COMP:9674"/>
        <dbReference type="ChEBI" id="CHEBI:15378"/>
        <dbReference type="ChEBI" id="CHEBI:30616"/>
        <dbReference type="ChEBI" id="CHEBI:33019"/>
        <dbReference type="ChEBI" id="CHEBI:58048"/>
        <dbReference type="ChEBI" id="CHEBI:78442"/>
        <dbReference type="ChEBI" id="CHEBI:78515"/>
        <dbReference type="ChEBI" id="CHEBI:456215"/>
        <dbReference type="EC" id="6.1.1.22"/>
    </reaction>
</comment>